<dbReference type="GO" id="GO:0005615">
    <property type="term" value="C:extracellular space"/>
    <property type="evidence" value="ECO:0007669"/>
    <property type="project" value="TreeGrafter"/>
</dbReference>
<evidence type="ECO:0000313" key="7">
    <source>
        <dbReference type="EMBL" id="KOX71262.1"/>
    </source>
</evidence>
<dbReference type="PRINTS" id="PR00759">
    <property type="entry name" value="BASICPTASE"/>
</dbReference>
<organism evidence="7 8">
    <name type="scientific">Melipona quadrifasciata</name>
    <dbReference type="NCBI Taxonomy" id="166423"/>
    <lineage>
        <taxon>Eukaryota</taxon>
        <taxon>Metazoa</taxon>
        <taxon>Ecdysozoa</taxon>
        <taxon>Arthropoda</taxon>
        <taxon>Hexapoda</taxon>
        <taxon>Insecta</taxon>
        <taxon>Pterygota</taxon>
        <taxon>Neoptera</taxon>
        <taxon>Endopterygota</taxon>
        <taxon>Hymenoptera</taxon>
        <taxon>Apocrita</taxon>
        <taxon>Aculeata</taxon>
        <taxon>Apoidea</taxon>
        <taxon>Anthophila</taxon>
        <taxon>Apidae</taxon>
        <taxon>Melipona</taxon>
    </lineage>
</organism>
<dbReference type="InterPro" id="IPR020901">
    <property type="entry name" value="Prtase_inh_Kunz-CS"/>
</dbReference>
<protein>
    <submittedName>
        <fullName evidence="7">Kunitz-type proteinase inhibitor kalicludin-1</fullName>
    </submittedName>
</protein>
<feature type="compositionally biased region" description="Polar residues" evidence="4">
    <location>
        <begin position="338"/>
        <end position="352"/>
    </location>
</feature>
<dbReference type="InterPro" id="IPR002223">
    <property type="entry name" value="Kunitz_BPTI"/>
</dbReference>
<keyword evidence="3" id="KW-1015">Disulfide bond</keyword>
<feature type="signal peptide" evidence="5">
    <location>
        <begin position="1"/>
        <end position="24"/>
    </location>
</feature>
<dbReference type="Proteomes" id="UP000053105">
    <property type="component" value="Unassembled WGS sequence"/>
</dbReference>
<dbReference type="SMART" id="SM00131">
    <property type="entry name" value="KU"/>
    <property type="match status" value="1"/>
</dbReference>
<reference evidence="7 8" key="1">
    <citation type="submission" date="2015-07" db="EMBL/GenBank/DDBJ databases">
        <title>The genome of Melipona quadrifasciata.</title>
        <authorList>
            <person name="Pan H."/>
            <person name="Kapheim K."/>
        </authorList>
    </citation>
    <scope>NUCLEOTIDE SEQUENCE [LARGE SCALE GENOMIC DNA]</scope>
    <source>
        <strain evidence="7">0111107301</strain>
        <tissue evidence="7">Whole body</tissue>
    </source>
</reference>
<feature type="domain" description="BPTI/Kunitz inhibitor" evidence="6">
    <location>
        <begin position="30"/>
        <end position="80"/>
    </location>
</feature>
<dbReference type="AlphaFoldDB" id="A0A0N0BE26"/>
<keyword evidence="5" id="KW-0732">Signal</keyword>
<dbReference type="OrthoDB" id="4473401at2759"/>
<evidence type="ECO:0000256" key="5">
    <source>
        <dbReference type="SAM" id="SignalP"/>
    </source>
</evidence>
<evidence type="ECO:0000256" key="3">
    <source>
        <dbReference type="ARBA" id="ARBA00023157"/>
    </source>
</evidence>
<dbReference type="GO" id="GO:0004867">
    <property type="term" value="F:serine-type endopeptidase inhibitor activity"/>
    <property type="evidence" value="ECO:0007669"/>
    <property type="project" value="UniProtKB-KW"/>
</dbReference>
<dbReference type="InterPro" id="IPR036880">
    <property type="entry name" value="Kunitz_BPTI_sf"/>
</dbReference>
<dbReference type="SUPFAM" id="SSF57362">
    <property type="entry name" value="BPTI-like"/>
    <property type="match status" value="1"/>
</dbReference>
<keyword evidence="1" id="KW-0646">Protease inhibitor</keyword>
<accession>A0A0N0BE26</accession>
<keyword evidence="2" id="KW-0722">Serine protease inhibitor</keyword>
<dbReference type="STRING" id="166423.A0A0N0BE26"/>
<feature type="chain" id="PRO_5005844928" evidence="5">
    <location>
        <begin position="25"/>
        <end position="449"/>
    </location>
</feature>
<keyword evidence="8" id="KW-1185">Reference proteome</keyword>
<gene>
    <name evidence="7" type="ORF">WN51_03496</name>
</gene>
<dbReference type="Gene3D" id="4.10.410.10">
    <property type="entry name" value="Pancreatic trypsin inhibitor Kunitz domain"/>
    <property type="match status" value="1"/>
</dbReference>
<dbReference type="Pfam" id="PF00014">
    <property type="entry name" value="Kunitz_BPTI"/>
    <property type="match status" value="1"/>
</dbReference>
<sequence length="449" mass="50757">MNSKVVALFLVVVCCFLSWNQASAGIGPQCLLPLEVGPCKADMQRYGYNPETNQCELFSYGGCDGNTNNFRTLQECHEICSSSNILGDNGVHLECFMSTFTELTDDEIINYEFGKEKTFLHLTIGKKTLLFYCNLSDQRNGYIRYRRCYAGRICPTTSEPRPGPPSSTRGAERTLNVGSIYRRLLSNAIPSNTCPTRDRSATLDALLSSTLNFNFPTMIAAQLGRQSARGIPARAKLARLKRDNLYGGASRWRHVASCGGDIDPGYWSTSEEQAMVPGNSYLSLMTVFWRNTTDVKLQSQNTSQRAMAVKSWGGKNQQHRPLRAEQKLLDSERRDAQAETTFQNATNQNAKLQGSEEESSKDNVHDVLRSIARNVPFLPFYLENLCREDKFSPGNYASLRKQLLEEELLTSFQRYRLVVFAYQLELGHFRDHSTSKINYLVRIVLLDFE</sequence>
<evidence type="ECO:0000256" key="4">
    <source>
        <dbReference type="SAM" id="MobiDB-lite"/>
    </source>
</evidence>
<evidence type="ECO:0000256" key="1">
    <source>
        <dbReference type="ARBA" id="ARBA00022690"/>
    </source>
</evidence>
<evidence type="ECO:0000313" key="8">
    <source>
        <dbReference type="Proteomes" id="UP000053105"/>
    </source>
</evidence>
<dbReference type="PANTHER" id="PTHR10083:SF374">
    <property type="entry name" value="BPTI_KUNITZ INHIBITOR DOMAIN-CONTAINING PROTEIN"/>
    <property type="match status" value="1"/>
</dbReference>
<dbReference type="PROSITE" id="PS50279">
    <property type="entry name" value="BPTI_KUNITZ_2"/>
    <property type="match status" value="1"/>
</dbReference>
<proteinExistence type="predicted"/>
<dbReference type="PANTHER" id="PTHR10083">
    <property type="entry name" value="KUNITZ-TYPE PROTEASE INHIBITOR-RELATED"/>
    <property type="match status" value="1"/>
</dbReference>
<name>A0A0N0BE26_9HYME</name>
<dbReference type="EMBL" id="KQ435844">
    <property type="protein sequence ID" value="KOX71262.1"/>
    <property type="molecule type" value="Genomic_DNA"/>
</dbReference>
<dbReference type="PROSITE" id="PS00280">
    <property type="entry name" value="BPTI_KUNITZ_1"/>
    <property type="match status" value="1"/>
</dbReference>
<evidence type="ECO:0000259" key="6">
    <source>
        <dbReference type="PROSITE" id="PS50279"/>
    </source>
</evidence>
<evidence type="ECO:0000256" key="2">
    <source>
        <dbReference type="ARBA" id="ARBA00022900"/>
    </source>
</evidence>
<dbReference type="InterPro" id="IPR050098">
    <property type="entry name" value="TFPI/VKTCI-like"/>
</dbReference>
<dbReference type="CDD" id="cd00109">
    <property type="entry name" value="Kunitz-type"/>
    <property type="match status" value="1"/>
</dbReference>
<feature type="region of interest" description="Disordered" evidence="4">
    <location>
        <begin position="333"/>
        <end position="361"/>
    </location>
</feature>